<gene>
    <name evidence="4" type="ORF">CVT26_008458</name>
</gene>
<dbReference type="OrthoDB" id="8119704at2759"/>
<dbReference type="EMBL" id="NHYE01001425">
    <property type="protein sequence ID" value="PPQ95439.1"/>
    <property type="molecule type" value="Genomic_DNA"/>
</dbReference>
<keyword evidence="2" id="KW-0378">Hydrolase</keyword>
<evidence type="ECO:0000313" key="5">
    <source>
        <dbReference type="Proteomes" id="UP000284706"/>
    </source>
</evidence>
<dbReference type="InterPro" id="IPR000073">
    <property type="entry name" value="AB_hydrolase_1"/>
</dbReference>
<proteinExistence type="inferred from homology"/>
<evidence type="ECO:0000313" key="4">
    <source>
        <dbReference type="EMBL" id="PPQ95439.1"/>
    </source>
</evidence>
<reference evidence="4 5" key="1">
    <citation type="journal article" date="2018" name="Evol. Lett.">
        <title>Horizontal gene cluster transfer increased hallucinogenic mushroom diversity.</title>
        <authorList>
            <person name="Reynolds H.T."/>
            <person name="Vijayakumar V."/>
            <person name="Gluck-Thaler E."/>
            <person name="Korotkin H.B."/>
            <person name="Matheny P.B."/>
            <person name="Slot J.C."/>
        </authorList>
    </citation>
    <scope>NUCLEOTIDE SEQUENCE [LARGE SCALE GENOMIC DNA]</scope>
    <source>
        <strain evidence="4 5">SRW20</strain>
    </source>
</reference>
<dbReference type="Proteomes" id="UP000284706">
    <property type="component" value="Unassembled WGS sequence"/>
</dbReference>
<name>A0A409XXE5_9AGAR</name>
<dbReference type="PANTHER" id="PTHR46118:SF4">
    <property type="entry name" value="PROTEIN ABHD11"/>
    <property type="match status" value="1"/>
</dbReference>
<evidence type="ECO:0000256" key="2">
    <source>
        <dbReference type="ARBA" id="ARBA00022801"/>
    </source>
</evidence>
<dbReference type="GO" id="GO:0005739">
    <property type="term" value="C:mitochondrion"/>
    <property type="evidence" value="ECO:0007669"/>
    <property type="project" value="TreeGrafter"/>
</dbReference>
<accession>A0A409XXE5</accession>
<dbReference type="Pfam" id="PF00561">
    <property type="entry name" value="Abhydrolase_1"/>
    <property type="match status" value="1"/>
</dbReference>
<evidence type="ECO:0000259" key="3">
    <source>
        <dbReference type="Pfam" id="PF00561"/>
    </source>
</evidence>
<dbReference type="GO" id="GO:0052689">
    <property type="term" value="F:carboxylic ester hydrolase activity"/>
    <property type="evidence" value="ECO:0007669"/>
    <property type="project" value="TreeGrafter"/>
</dbReference>
<comment type="caution">
    <text evidence="4">The sequence shown here is derived from an EMBL/GenBank/DDBJ whole genome shotgun (WGS) entry which is preliminary data.</text>
</comment>
<dbReference type="PANTHER" id="PTHR46118">
    <property type="entry name" value="PROTEIN ABHD11"/>
    <property type="match status" value="1"/>
</dbReference>
<feature type="domain" description="AB hydrolase-1" evidence="3">
    <location>
        <begin position="57"/>
        <end position="316"/>
    </location>
</feature>
<dbReference type="STRING" id="231916.A0A409XXE5"/>
<organism evidence="4 5">
    <name type="scientific">Gymnopilus dilepis</name>
    <dbReference type="NCBI Taxonomy" id="231916"/>
    <lineage>
        <taxon>Eukaryota</taxon>
        <taxon>Fungi</taxon>
        <taxon>Dikarya</taxon>
        <taxon>Basidiomycota</taxon>
        <taxon>Agaricomycotina</taxon>
        <taxon>Agaricomycetes</taxon>
        <taxon>Agaricomycetidae</taxon>
        <taxon>Agaricales</taxon>
        <taxon>Agaricineae</taxon>
        <taxon>Hymenogastraceae</taxon>
        <taxon>Gymnopilus</taxon>
    </lineage>
</organism>
<dbReference type="FunCoup" id="A0A409XXE5">
    <property type="interactions" value="252"/>
</dbReference>
<comment type="similarity">
    <text evidence="1">Belongs to the AB hydrolase superfamily.</text>
</comment>
<dbReference type="InParanoid" id="A0A409XXE5"/>
<keyword evidence="5" id="KW-1185">Reference proteome</keyword>
<dbReference type="SUPFAM" id="SSF53474">
    <property type="entry name" value="alpha/beta-Hydrolases"/>
    <property type="match status" value="1"/>
</dbReference>
<protein>
    <recommendedName>
        <fullName evidence="3">AB hydrolase-1 domain-containing protein</fullName>
    </recommendedName>
</protein>
<evidence type="ECO:0000256" key="1">
    <source>
        <dbReference type="ARBA" id="ARBA00008645"/>
    </source>
</evidence>
<sequence>MTSFALRPALHFRQQRTRILRVYCRNLSRTHGKPESRGPVELSYSSIIPENGNETEKPLVILHGLFGSKRNWGSLTKAFHRDMPERPIYALDLRNHGASPHVTPMTYEAMADDVHKFVVDKNLRNVALLGHSMGGKAAMAFALSLKERSTPLNTLSHLIIEDITPSIGRLSPEFLEHISAMKEIESLPPGTIKTRSDADHYLKRHEPDVSVRQFLLTNLHIPSHLRTGHDESHDRVKFIVPLDILASSMDDLGSFPYRYSAEDNSVPTTWDGPTLAIKGTKSPFINRKNLPALRAFFPNICLEEIDTGHWVHAEKPKEFKDLVVRFLQSS</sequence>
<dbReference type="InterPro" id="IPR029058">
    <property type="entry name" value="AB_hydrolase_fold"/>
</dbReference>
<dbReference type="AlphaFoldDB" id="A0A409XXE5"/>
<dbReference type="Gene3D" id="3.40.50.1820">
    <property type="entry name" value="alpha/beta hydrolase"/>
    <property type="match status" value="1"/>
</dbReference>